<evidence type="ECO:0000313" key="3">
    <source>
        <dbReference type="Proteomes" id="UP000288216"/>
    </source>
</evidence>
<organism evidence="2 3">
    <name type="scientific">Scyliorhinus torazame</name>
    <name type="common">Cloudy catshark</name>
    <name type="synonym">Catulus torazame</name>
    <dbReference type="NCBI Taxonomy" id="75743"/>
    <lineage>
        <taxon>Eukaryota</taxon>
        <taxon>Metazoa</taxon>
        <taxon>Chordata</taxon>
        <taxon>Craniata</taxon>
        <taxon>Vertebrata</taxon>
        <taxon>Chondrichthyes</taxon>
        <taxon>Elasmobranchii</taxon>
        <taxon>Galeomorphii</taxon>
        <taxon>Galeoidea</taxon>
        <taxon>Carcharhiniformes</taxon>
        <taxon>Scyliorhinidae</taxon>
        <taxon>Scyliorhinus</taxon>
    </lineage>
</organism>
<feature type="region of interest" description="Disordered" evidence="1">
    <location>
        <begin position="1"/>
        <end position="114"/>
    </location>
</feature>
<feature type="compositionally biased region" description="Basic residues" evidence="1">
    <location>
        <begin position="1"/>
        <end position="11"/>
    </location>
</feature>
<sequence length="114" mass="12705">MPRRVSVRKSISKLFSKSDSRLGERDAAEKLKEKSLGGEKAKEKQRGAEKKRDGQTTTAQGCLNSNPREQDDKCAQDSSVEPPLRTNQSLETLESAEASSWNTVPKSEVRKQDK</sequence>
<evidence type="ECO:0000313" key="2">
    <source>
        <dbReference type="EMBL" id="GCB63971.1"/>
    </source>
</evidence>
<feature type="compositionally biased region" description="Polar residues" evidence="1">
    <location>
        <begin position="55"/>
        <end position="67"/>
    </location>
</feature>
<feature type="compositionally biased region" description="Low complexity" evidence="1">
    <location>
        <begin position="89"/>
        <end position="100"/>
    </location>
</feature>
<name>A0A401NSW5_SCYTO</name>
<gene>
    <name evidence="2" type="ORF">scyTo_0014704</name>
</gene>
<keyword evidence="3" id="KW-1185">Reference proteome</keyword>
<dbReference type="EMBL" id="BFAA01007993">
    <property type="protein sequence ID" value="GCB63971.1"/>
    <property type="molecule type" value="Genomic_DNA"/>
</dbReference>
<dbReference type="Proteomes" id="UP000288216">
    <property type="component" value="Unassembled WGS sequence"/>
</dbReference>
<accession>A0A401NSW5</accession>
<reference evidence="2 3" key="1">
    <citation type="journal article" date="2018" name="Nat. Ecol. Evol.">
        <title>Shark genomes provide insights into elasmobranch evolution and the origin of vertebrates.</title>
        <authorList>
            <person name="Hara Y"/>
            <person name="Yamaguchi K"/>
            <person name="Onimaru K"/>
            <person name="Kadota M"/>
            <person name="Koyanagi M"/>
            <person name="Keeley SD"/>
            <person name="Tatsumi K"/>
            <person name="Tanaka K"/>
            <person name="Motone F"/>
            <person name="Kageyama Y"/>
            <person name="Nozu R"/>
            <person name="Adachi N"/>
            <person name="Nishimura O"/>
            <person name="Nakagawa R"/>
            <person name="Tanegashima C"/>
            <person name="Kiyatake I"/>
            <person name="Matsumoto R"/>
            <person name="Murakumo K"/>
            <person name="Nishida K"/>
            <person name="Terakita A"/>
            <person name="Kuratani S"/>
            <person name="Sato K"/>
            <person name="Hyodo S Kuraku.S."/>
        </authorList>
    </citation>
    <scope>NUCLEOTIDE SEQUENCE [LARGE SCALE GENOMIC DNA]</scope>
</reference>
<comment type="caution">
    <text evidence="2">The sequence shown here is derived from an EMBL/GenBank/DDBJ whole genome shotgun (WGS) entry which is preliminary data.</text>
</comment>
<evidence type="ECO:0000256" key="1">
    <source>
        <dbReference type="SAM" id="MobiDB-lite"/>
    </source>
</evidence>
<protein>
    <submittedName>
        <fullName evidence="2">Uncharacterized protein</fullName>
    </submittedName>
</protein>
<feature type="compositionally biased region" description="Basic and acidic residues" evidence="1">
    <location>
        <begin position="16"/>
        <end position="54"/>
    </location>
</feature>
<proteinExistence type="predicted"/>
<dbReference type="AlphaFoldDB" id="A0A401NSW5"/>